<gene>
    <name evidence="2" type="ORF">FRUB_06262</name>
</gene>
<feature type="region of interest" description="Disordered" evidence="1">
    <location>
        <begin position="91"/>
        <end position="113"/>
    </location>
</feature>
<evidence type="ECO:0000256" key="1">
    <source>
        <dbReference type="SAM" id="MobiDB-lite"/>
    </source>
</evidence>
<dbReference type="AlphaFoldDB" id="A0A225DC65"/>
<dbReference type="EMBL" id="NIDE01000011">
    <property type="protein sequence ID" value="OWK39180.1"/>
    <property type="molecule type" value="Genomic_DNA"/>
</dbReference>
<evidence type="ECO:0000313" key="2">
    <source>
        <dbReference type="EMBL" id="OWK39180.1"/>
    </source>
</evidence>
<accession>A0A225DC65</accession>
<organism evidence="2 3">
    <name type="scientific">Fimbriiglobus ruber</name>
    <dbReference type="NCBI Taxonomy" id="1908690"/>
    <lineage>
        <taxon>Bacteria</taxon>
        <taxon>Pseudomonadati</taxon>
        <taxon>Planctomycetota</taxon>
        <taxon>Planctomycetia</taxon>
        <taxon>Gemmatales</taxon>
        <taxon>Gemmataceae</taxon>
        <taxon>Fimbriiglobus</taxon>
    </lineage>
</organism>
<evidence type="ECO:0000313" key="3">
    <source>
        <dbReference type="Proteomes" id="UP000214646"/>
    </source>
</evidence>
<dbReference type="Proteomes" id="UP000214646">
    <property type="component" value="Unassembled WGS sequence"/>
</dbReference>
<keyword evidence="3" id="KW-1185">Reference proteome</keyword>
<proteinExistence type="predicted"/>
<reference evidence="3" key="1">
    <citation type="submission" date="2017-06" db="EMBL/GenBank/DDBJ databases">
        <title>Genome analysis of Fimbriiglobus ruber SP5, the first member of the order Planctomycetales with confirmed chitinolytic capability.</title>
        <authorList>
            <person name="Ravin N.V."/>
            <person name="Rakitin A.L."/>
            <person name="Ivanova A.A."/>
            <person name="Beletsky A.V."/>
            <person name="Kulichevskaya I.S."/>
            <person name="Mardanov A.V."/>
            <person name="Dedysh S.N."/>
        </authorList>
    </citation>
    <scope>NUCLEOTIDE SEQUENCE [LARGE SCALE GENOMIC DNA]</scope>
    <source>
        <strain evidence="3">SP5</strain>
    </source>
</reference>
<sequence>MRGPVSCGVANRIDAVYEICRGSWMTCAPELLLVLKTLLLLVELPNVDELPPTPPVPPPMRETLEPEVPVVVDRPKVVPVPDGNPPALPDVLLPYRAAPKPPGPSVGNAPARP</sequence>
<protein>
    <submittedName>
        <fullName evidence="2">Uncharacterized protein</fullName>
    </submittedName>
</protein>
<name>A0A225DC65_9BACT</name>
<comment type="caution">
    <text evidence="2">The sequence shown here is derived from an EMBL/GenBank/DDBJ whole genome shotgun (WGS) entry which is preliminary data.</text>
</comment>